<protein>
    <submittedName>
        <fullName evidence="3">Uncharacterized protein</fullName>
    </submittedName>
</protein>
<feature type="region of interest" description="Disordered" evidence="2">
    <location>
        <begin position="106"/>
        <end position="137"/>
    </location>
</feature>
<dbReference type="RefSeq" id="WP_189611305.1">
    <property type="nucleotide sequence ID" value="NZ_BMXR01000009.1"/>
</dbReference>
<dbReference type="EMBL" id="BMXR01000009">
    <property type="protein sequence ID" value="GGX65131.1"/>
    <property type="molecule type" value="Genomic_DNA"/>
</dbReference>
<comment type="caution">
    <text evidence="3">The sequence shown here is derived from an EMBL/GenBank/DDBJ whole genome shotgun (WGS) entry which is preliminary data.</text>
</comment>
<gene>
    <name evidence="3" type="ORF">GCM10007392_36250</name>
</gene>
<organism evidence="3 4">
    <name type="scientific">Saccharospirillum salsuginis</name>
    <dbReference type="NCBI Taxonomy" id="418750"/>
    <lineage>
        <taxon>Bacteria</taxon>
        <taxon>Pseudomonadati</taxon>
        <taxon>Pseudomonadota</taxon>
        <taxon>Gammaproteobacteria</taxon>
        <taxon>Oceanospirillales</taxon>
        <taxon>Saccharospirillaceae</taxon>
        <taxon>Saccharospirillum</taxon>
    </lineage>
</organism>
<dbReference type="AlphaFoldDB" id="A0A918KL73"/>
<keyword evidence="4" id="KW-1185">Reference proteome</keyword>
<dbReference type="Proteomes" id="UP000626148">
    <property type="component" value="Unassembled WGS sequence"/>
</dbReference>
<reference evidence="3" key="1">
    <citation type="journal article" date="2014" name="Int. J. Syst. Evol. Microbiol.">
        <title>Complete genome sequence of Corynebacterium casei LMG S-19264T (=DSM 44701T), isolated from a smear-ripened cheese.</title>
        <authorList>
            <consortium name="US DOE Joint Genome Institute (JGI-PGF)"/>
            <person name="Walter F."/>
            <person name="Albersmeier A."/>
            <person name="Kalinowski J."/>
            <person name="Ruckert C."/>
        </authorList>
    </citation>
    <scope>NUCLEOTIDE SEQUENCE</scope>
    <source>
        <strain evidence="3">KCTC 22169</strain>
    </source>
</reference>
<proteinExistence type="predicted"/>
<evidence type="ECO:0000313" key="3">
    <source>
        <dbReference type="EMBL" id="GGX65131.1"/>
    </source>
</evidence>
<evidence type="ECO:0000313" key="4">
    <source>
        <dbReference type="Proteomes" id="UP000626148"/>
    </source>
</evidence>
<name>A0A918KL73_9GAMM</name>
<evidence type="ECO:0000256" key="2">
    <source>
        <dbReference type="SAM" id="MobiDB-lite"/>
    </source>
</evidence>
<reference evidence="3" key="2">
    <citation type="submission" date="2020-09" db="EMBL/GenBank/DDBJ databases">
        <authorList>
            <person name="Sun Q."/>
            <person name="Kim S."/>
        </authorList>
    </citation>
    <scope>NUCLEOTIDE SEQUENCE</scope>
    <source>
        <strain evidence="3">KCTC 22169</strain>
    </source>
</reference>
<feature type="coiled-coil region" evidence="1">
    <location>
        <begin position="1"/>
        <end position="39"/>
    </location>
</feature>
<keyword evidence="1" id="KW-0175">Coiled coil</keyword>
<accession>A0A918KL73</accession>
<sequence>MTEAKALIQAEEQKIQEQIQQYEAALAELKKAKETALKKEEGFSLYFSYLETLEKEYGITEEDIFSRRSVQIGDWVTNTLPRFRNSALMKRLEKFIGDRLKQQERKTVGVGRGQPAKDLPPGTYRHPMSLEKIQKKTRAPKELNNWVIENGLEKVRSWRIEED</sequence>
<evidence type="ECO:0000256" key="1">
    <source>
        <dbReference type="SAM" id="Coils"/>
    </source>
</evidence>